<feature type="domain" description="N-acetyltransferase" evidence="1">
    <location>
        <begin position="4"/>
        <end position="148"/>
    </location>
</feature>
<evidence type="ECO:0000259" key="1">
    <source>
        <dbReference type="PROSITE" id="PS51186"/>
    </source>
</evidence>
<dbReference type="GO" id="GO:0016747">
    <property type="term" value="F:acyltransferase activity, transferring groups other than amino-acyl groups"/>
    <property type="evidence" value="ECO:0007669"/>
    <property type="project" value="InterPro"/>
</dbReference>
<dbReference type="CDD" id="cd04301">
    <property type="entry name" value="NAT_SF"/>
    <property type="match status" value="1"/>
</dbReference>
<keyword evidence="3" id="KW-1185">Reference proteome</keyword>
<name>A0A7K3WRQ8_9FLAO</name>
<dbReference type="InterPro" id="IPR000182">
    <property type="entry name" value="GNAT_dom"/>
</dbReference>
<dbReference type="Proteomes" id="UP000486602">
    <property type="component" value="Unassembled WGS sequence"/>
</dbReference>
<dbReference type="Pfam" id="PF00583">
    <property type="entry name" value="Acetyltransf_1"/>
    <property type="match status" value="1"/>
</dbReference>
<dbReference type="InterPro" id="IPR016181">
    <property type="entry name" value="Acyl_CoA_acyltransferase"/>
</dbReference>
<comment type="caution">
    <text evidence="2">The sequence shown here is derived from an EMBL/GenBank/DDBJ whole genome shotgun (WGS) entry which is preliminary data.</text>
</comment>
<evidence type="ECO:0000313" key="3">
    <source>
        <dbReference type="Proteomes" id="UP000486602"/>
    </source>
</evidence>
<evidence type="ECO:0000313" key="2">
    <source>
        <dbReference type="EMBL" id="NEN24360.1"/>
    </source>
</evidence>
<dbReference type="Gene3D" id="3.40.630.30">
    <property type="match status" value="1"/>
</dbReference>
<dbReference type="SUPFAM" id="SSF55729">
    <property type="entry name" value="Acyl-CoA N-acyltransferases (Nat)"/>
    <property type="match status" value="1"/>
</dbReference>
<sequence length="148" mass="17138">MNTFHIAEISAEETFPLRSLVLRSRDSSIPCPFEGDKEKTTHHFGYVRENEIVAIASFYQRKSDLLGQKEMVQLRGMATHPDYSGQGCGKELMEFTIDFYRDNGFDLIWCNAREIAFGFYQKLGFLSKGENFLIPEIGVHRVMYYAFE</sequence>
<proteinExistence type="predicted"/>
<accession>A0A7K3WRQ8</accession>
<organism evidence="2 3">
    <name type="scientific">Cryomorpha ignava</name>
    <dbReference type="NCBI Taxonomy" id="101383"/>
    <lineage>
        <taxon>Bacteria</taxon>
        <taxon>Pseudomonadati</taxon>
        <taxon>Bacteroidota</taxon>
        <taxon>Flavobacteriia</taxon>
        <taxon>Flavobacteriales</taxon>
        <taxon>Cryomorphaceae</taxon>
        <taxon>Cryomorpha</taxon>
    </lineage>
</organism>
<keyword evidence="2" id="KW-0808">Transferase</keyword>
<dbReference type="PROSITE" id="PS51186">
    <property type="entry name" value="GNAT"/>
    <property type="match status" value="1"/>
</dbReference>
<reference evidence="2 3" key="1">
    <citation type="submission" date="2020-02" db="EMBL/GenBank/DDBJ databases">
        <title>Out from the shadows clarifying the taxonomy of the family Cryomorphaceae and related taxa by utilizing the GTDB taxonomic framework.</title>
        <authorList>
            <person name="Bowman J.P."/>
        </authorList>
    </citation>
    <scope>NUCLEOTIDE SEQUENCE [LARGE SCALE GENOMIC DNA]</scope>
    <source>
        <strain evidence="2 3">QSSC 1-22</strain>
    </source>
</reference>
<dbReference type="RefSeq" id="WP_163285752.1">
    <property type="nucleotide sequence ID" value="NZ_JAAGVY010000024.1"/>
</dbReference>
<dbReference type="AlphaFoldDB" id="A0A7K3WRQ8"/>
<dbReference type="EMBL" id="JAAGVY010000024">
    <property type="protein sequence ID" value="NEN24360.1"/>
    <property type="molecule type" value="Genomic_DNA"/>
</dbReference>
<gene>
    <name evidence="2" type="ORF">G3O08_12675</name>
</gene>
<protein>
    <submittedName>
        <fullName evidence="2">GNAT family N-acetyltransferase</fullName>
    </submittedName>
</protein>